<dbReference type="HOGENOM" id="CLU_1886250_0_0_1"/>
<protein>
    <submittedName>
        <fullName evidence="2">Uncharacterized protein</fullName>
    </submittedName>
</protein>
<feature type="compositionally biased region" description="Low complexity" evidence="1">
    <location>
        <begin position="101"/>
        <end position="129"/>
    </location>
</feature>
<sequence>MAAPAFHESLPSNRFANRHRHAVRVGASQGARARRARSASYAAGGHHQTSSAGAGLFGGDADGARARRVVDGPDAARHEPLRGAGPAAAGEGGRGRGRGAGARPRVHVGGVPARAAAEPGAAGEAWRAGVAPVELPPRGGAGAGRGRARPDKGRGGRGE</sequence>
<accession>A0A0B4H7S5</accession>
<gene>
    <name evidence="2" type="ORF">MGU_06945</name>
</gene>
<dbReference type="AlphaFoldDB" id="A0A0B4H7S5"/>
<keyword evidence="3" id="KW-1185">Reference proteome</keyword>
<proteinExistence type="predicted"/>
<evidence type="ECO:0000313" key="3">
    <source>
        <dbReference type="Proteomes" id="UP000031192"/>
    </source>
</evidence>
<reference evidence="2 3" key="1">
    <citation type="journal article" date="2014" name="Proc. Natl. Acad. Sci. U.S.A.">
        <title>Trajectory and genomic determinants of fungal-pathogen speciation and host adaptation.</title>
        <authorList>
            <person name="Hu X."/>
            <person name="Xiao G."/>
            <person name="Zheng P."/>
            <person name="Shang Y."/>
            <person name="Su Y."/>
            <person name="Zhang X."/>
            <person name="Liu X."/>
            <person name="Zhan S."/>
            <person name="St Leger R.J."/>
            <person name="Wang C."/>
        </authorList>
    </citation>
    <scope>NUCLEOTIDE SEQUENCE [LARGE SCALE GENOMIC DNA]</scope>
    <source>
        <strain evidence="2 3">ARSEF 977</strain>
    </source>
</reference>
<feature type="region of interest" description="Disordered" evidence="1">
    <location>
        <begin position="1"/>
        <end position="159"/>
    </location>
</feature>
<dbReference type="EMBL" id="AZNH01000026">
    <property type="protein sequence ID" value="KID85836.1"/>
    <property type="molecule type" value="Genomic_DNA"/>
</dbReference>
<evidence type="ECO:0000313" key="2">
    <source>
        <dbReference type="EMBL" id="KID85836.1"/>
    </source>
</evidence>
<organism evidence="2 3">
    <name type="scientific">Metarhizium guizhouense (strain ARSEF 977)</name>
    <dbReference type="NCBI Taxonomy" id="1276136"/>
    <lineage>
        <taxon>Eukaryota</taxon>
        <taxon>Fungi</taxon>
        <taxon>Dikarya</taxon>
        <taxon>Ascomycota</taxon>
        <taxon>Pezizomycotina</taxon>
        <taxon>Sordariomycetes</taxon>
        <taxon>Hypocreomycetidae</taxon>
        <taxon>Hypocreales</taxon>
        <taxon>Clavicipitaceae</taxon>
        <taxon>Metarhizium</taxon>
    </lineage>
</organism>
<evidence type="ECO:0000256" key="1">
    <source>
        <dbReference type="SAM" id="MobiDB-lite"/>
    </source>
</evidence>
<name>A0A0B4H7S5_METGA</name>
<dbReference type="Proteomes" id="UP000031192">
    <property type="component" value="Unassembled WGS sequence"/>
</dbReference>
<feature type="compositionally biased region" description="Basic and acidic residues" evidence="1">
    <location>
        <begin position="62"/>
        <end position="81"/>
    </location>
</feature>
<feature type="compositionally biased region" description="Basic and acidic residues" evidence="1">
    <location>
        <begin position="148"/>
        <end position="159"/>
    </location>
</feature>
<comment type="caution">
    <text evidence="2">The sequence shown here is derived from an EMBL/GenBank/DDBJ whole genome shotgun (WGS) entry which is preliminary data.</text>
</comment>